<dbReference type="AlphaFoldDB" id="A0A2S5YA84"/>
<protein>
    <submittedName>
        <fullName evidence="2">Uncharacterized protein</fullName>
    </submittedName>
</protein>
<dbReference type="EMBL" id="PSWU01000001">
    <property type="protein sequence ID" value="PPI17217.1"/>
    <property type="molecule type" value="Genomic_DNA"/>
</dbReference>
<organism evidence="2 3">
    <name type="scientific">Rathayibacter toxicus</name>
    <dbReference type="NCBI Taxonomy" id="145458"/>
    <lineage>
        <taxon>Bacteria</taxon>
        <taxon>Bacillati</taxon>
        <taxon>Actinomycetota</taxon>
        <taxon>Actinomycetes</taxon>
        <taxon>Micrococcales</taxon>
        <taxon>Microbacteriaceae</taxon>
        <taxon>Rathayibacter</taxon>
    </lineage>
</organism>
<feature type="region of interest" description="Disordered" evidence="1">
    <location>
        <begin position="51"/>
        <end position="72"/>
    </location>
</feature>
<evidence type="ECO:0000313" key="2">
    <source>
        <dbReference type="EMBL" id="PPI17217.1"/>
    </source>
</evidence>
<comment type="caution">
    <text evidence="2">The sequence shown here is derived from an EMBL/GenBank/DDBJ whole genome shotgun (WGS) entry which is preliminary data.</text>
</comment>
<sequence length="222" mass="23670">MKSSNEPALRTIAVADGWTIPDESGIGQRTLVEGTIWNLPVVASVTPAPTELHPAARHGDHPSVPPDSEWIAPGDVTGDTSGRGYYRWSADDTVWENTKDATQHSSLSYYLQFAFNGVAGYNYIFTWAAHVEGARPDASHVSYDVLIGGAKVYGGSTDKKVGGASIYLDPHNGGSTTAASASFQAAADCLYTFRYRIRLSQLGAGHATNHNIIIGKPTLTCS</sequence>
<dbReference type="Proteomes" id="UP000237966">
    <property type="component" value="Unassembled WGS sequence"/>
</dbReference>
<dbReference type="OrthoDB" id="5130381at2"/>
<reference evidence="2 3" key="1">
    <citation type="submission" date="2018-02" db="EMBL/GenBank/DDBJ databases">
        <title>Bacteriophage NCPPB3778 and a type I-E CRISPR drive the evolution of the US Biological Select Agent, Rathayibacter toxicus.</title>
        <authorList>
            <person name="Davis E.W.II."/>
            <person name="Tabima J.F."/>
            <person name="Weisberg A.J."/>
            <person name="Lopes L.D."/>
            <person name="Wiseman M.S."/>
            <person name="Wiseman M.S."/>
            <person name="Pupko T."/>
            <person name="Belcher M.S."/>
            <person name="Sechler A.J."/>
            <person name="Tancos M.A."/>
            <person name="Schroeder B.K."/>
            <person name="Murray T.D."/>
            <person name="Luster D.G."/>
            <person name="Schneider W.L."/>
            <person name="Rogers E."/>
            <person name="Andreote F.D."/>
            <person name="Grunwald N.J."/>
            <person name="Putnam M.L."/>
            <person name="Chang J.H."/>
        </authorList>
    </citation>
    <scope>NUCLEOTIDE SEQUENCE [LARGE SCALE GENOMIC DNA]</scope>
    <source>
        <strain evidence="2 3">FH99</strain>
    </source>
</reference>
<accession>A0A2S5YA84</accession>
<dbReference type="RefSeq" id="WP_027692727.1">
    <property type="nucleotide sequence ID" value="NZ_CP037977.1"/>
</dbReference>
<gene>
    <name evidence="2" type="ORF">C5C51_00930</name>
</gene>
<name>A0A2S5YA84_9MICO</name>
<evidence type="ECO:0000313" key="3">
    <source>
        <dbReference type="Proteomes" id="UP000237966"/>
    </source>
</evidence>
<proteinExistence type="predicted"/>
<evidence type="ECO:0000256" key="1">
    <source>
        <dbReference type="SAM" id="MobiDB-lite"/>
    </source>
</evidence>